<dbReference type="Proteomes" id="UP001652623">
    <property type="component" value="Chromosome 4"/>
</dbReference>
<keyword evidence="1" id="KW-1133">Transmembrane helix</keyword>
<dbReference type="RefSeq" id="XP_060672490.1">
    <property type="nucleotide sequence ID" value="XM_060816507.1"/>
</dbReference>
<gene>
    <name evidence="3" type="primary">LOC132803444</name>
</gene>
<feature type="transmembrane region" description="Helical" evidence="1">
    <location>
        <begin position="111"/>
        <end position="135"/>
    </location>
</feature>
<name>A0ABM4A6X9_ZIZJJ</name>
<proteinExistence type="predicted"/>
<evidence type="ECO:0000313" key="3">
    <source>
        <dbReference type="RefSeq" id="XP_060672490.1"/>
    </source>
</evidence>
<keyword evidence="1" id="KW-0472">Membrane</keyword>
<reference evidence="3" key="1">
    <citation type="submission" date="2025-08" db="UniProtKB">
        <authorList>
            <consortium name="RefSeq"/>
        </authorList>
    </citation>
    <scope>IDENTIFICATION</scope>
    <source>
        <tissue evidence="3">Seedling</tissue>
    </source>
</reference>
<protein>
    <submittedName>
        <fullName evidence="3">FRIGIDA-like protein 4b isoform X1</fullName>
    </submittedName>
</protein>
<accession>A0ABM4A6X9</accession>
<evidence type="ECO:0000256" key="1">
    <source>
        <dbReference type="SAM" id="Phobius"/>
    </source>
</evidence>
<dbReference type="GeneID" id="132803444"/>
<organism evidence="2 3">
    <name type="scientific">Ziziphus jujuba</name>
    <name type="common">Chinese jujube</name>
    <name type="synonym">Ziziphus sativa</name>
    <dbReference type="NCBI Taxonomy" id="326968"/>
    <lineage>
        <taxon>Eukaryota</taxon>
        <taxon>Viridiplantae</taxon>
        <taxon>Streptophyta</taxon>
        <taxon>Embryophyta</taxon>
        <taxon>Tracheophyta</taxon>
        <taxon>Spermatophyta</taxon>
        <taxon>Magnoliopsida</taxon>
        <taxon>eudicotyledons</taxon>
        <taxon>Gunneridae</taxon>
        <taxon>Pentapetalae</taxon>
        <taxon>rosids</taxon>
        <taxon>fabids</taxon>
        <taxon>Rosales</taxon>
        <taxon>Rhamnaceae</taxon>
        <taxon>Paliureae</taxon>
        <taxon>Ziziphus</taxon>
    </lineage>
</organism>
<keyword evidence="2" id="KW-1185">Reference proteome</keyword>
<evidence type="ECO:0000313" key="2">
    <source>
        <dbReference type="Proteomes" id="UP001652623"/>
    </source>
</evidence>
<keyword evidence="1" id="KW-0812">Transmembrane</keyword>
<sequence>MDLYTKLKGGTAWRKQMRKLAVSLGLSNKMPVFGVRFDGLIMEISKHSGMEDGDFVVETCITHTLLPALTLEKGLESIKDAVGKLKLNLPSTSNGFFRSQVLENSVCDFHFTYYVVSLCCFDTMSFCLVFISYVIL</sequence>